<dbReference type="Pfam" id="PF00736">
    <property type="entry name" value="EF1_GNE"/>
    <property type="match status" value="1"/>
</dbReference>
<evidence type="ECO:0000256" key="2">
    <source>
        <dbReference type="ARBA" id="ARBA00007411"/>
    </source>
</evidence>
<evidence type="ECO:0000259" key="7">
    <source>
        <dbReference type="SMART" id="SM00888"/>
    </source>
</evidence>
<dbReference type="PIRSF" id="PIRSF006521">
    <property type="entry name" value="Transl_elong_EF1B_B_arc"/>
    <property type="match status" value="1"/>
</dbReference>
<evidence type="ECO:0000313" key="9">
    <source>
        <dbReference type="Proteomes" id="UP000244093"/>
    </source>
</evidence>
<dbReference type="InterPro" id="IPR014038">
    <property type="entry name" value="EF1B_bsu/dsu_GNE"/>
</dbReference>
<evidence type="ECO:0000256" key="1">
    <source>
        <dbReference type="ARBA" id="ARBA00003815"/>
    </source>
</evidence>
<dbReference type="CDD" id="cd00292">
    <property type="entry name" value="EF1B"/>
    <property type="match status" value="1"/>
</dbReference>
<dbReference type="NCBIfam" id="TIGR00489">
    <property type="entry name" value="aEF-1_beta"/>
    <property type="match status" value="1"/>
</dbReference>
<dbReference type="InterPro" id="IPR004542">
    <property type="entry name" value="Transl_elong_EF1B_B_arc"/>
</dbReference>
<evidence type="ECO:0000256" key="6">
    <source>
        <dbReference type="HAMAP-Rule" id="MF_00043"/>
    </source>
</evidence>
<protein>
    <recommendedName>
        <fullName evidence="3 6">Elongation factor 1-beta</fullName>
        <shortName evidence="6">EF-1-beta</shortName>
    </recommendedName>
    <alternativeName>
        <fullName evidence="6">aEF-1beta</fullName>
    </alternativeName>
</protein>
<keyword evidence="5 6" id="KW-0648">Protein biosynthesis</keyword>
<comment type="caution">
    <text evidence="8">The sequence shown here is derived from an EMBL/GenBank/DDBJ whole genome shotgun (WGS) entry which is preliminary data.</text>
</comment>
<keyword evidence="4 6" id="KW-0251">Elongation factor</keyword>
<dbReference type="HAMAP" id="MF_00043">
    <property type="entry name" value="EF1_beta"/>
    <property type="match status" value="1"/>
</dbReference>
<gene>
    <name evidence="6" type="primary">ef1b</name>
    <name evidence="8" type="ORF">B7O98_01185</name>
</gene>
<dbReference type="Gene3D" id="3.30.70.60">
    <property type="match status" value="1"/>
</dbReference>
<dbReference type="NCBIfam" id="NF001670">
    <property type="entry name" value="PRK00435.1"/>
    <property type="match status" value="1"/>
</dbReference>
<evidence type="ECO:0000313" key="8">
    <source>
        <dbReference type="EMBL" id="PUA33084.1"/>
    </source>
</evidence>
<dbReference type="SMART" id="SM00888">
    <property type="entry name" value="EF1_GNE"/>
    <property type="match status" value="1"/>
</dbReference>
<organism evidence="8 9">
    <name type="scientific">Zestosphaera tikiterensis</name>
    <dbReference type="NCBI Taxonomy" id="1973259"/>
    <lineage>
        <taxon>Archaea</taxon>
        <taxon>Thermoproteota</taxon>
        <taxon>Thermoprotei</taxon>
        <taxon>Desulfurococcales</taxon>
        <taxon>Desulfurococcaceae</taxon>
        <taxon>Zestosphaera</taxon>
    </lineage>
</organism>
<dbReference type="SUPFAM" id="SSF54984">
    <property type="entry name" value="eEF-1beta-like"/>
    <property type="match status" value="1"/>
</dbReference>
<proteinExistence type="inferred from homology"/>
<dbReference type="GO" id="GO:0003746">
    <property type="term" value="F:translation elongation factor activity"/>
    <property type="evidence" value="ECO:0007669"/>
    <property type="project" value="UniProtKB-UniRule"/>
</dbReference>
<dbReference type="PANTHER" id="PTHR39647:SF1">
    <property type="entry name" value="ELONGATION FACTOR 1-BETA"/>
    <property type="match status" value="1"/>
</dbReference>
<name>A0A2R7Y6D2_9CREN</name>
<evidence type="ECO:0000256" key="5">
    <source>
        <dbReference type="ARBA" id="ARBA00022917"/>
    </source>
</evidence>
<accession>A0A2R7Y6D2</accession>
<evidence type="ECO:0000256" key="3">
    <source>
        <dbReference type="ARBA" id="ARBA00017600"/>
    </source>
</evidence>
<sequence length="92" mass="10392">MGKVIVALRVNPDSDSVNLDNLIDDIRAALPKHYEILRYEKHYIAFGLYGLMLYIAMPEDFEGGTEELERILSSVNGISSIDIEYVTRTDAL</sequence>
<dbReference type="Proteomes" id="UP000244093">
    <property type="component" value="Unassembled WGS sequence"/>
</dbReference>
<evidence type="ECO:0000256" key="4">
    <source>
        <dbReference type="ARBA" id="ARBA00022768"/>
    </source>
</evidence>
<reference evidence="8 9" key="1">
    <citation type="journal article" date="2018" name="Syst. Appl. Microbiol.">
        <title>A new symbiotic nanoarchaeote (Candidatus Nanoclepta minutus) and its host (Zestosphaera tikiterensis gen. nov., sp. nov.) from a New Zealand hot spring.</title>
        <authorList>
            <person name="St John E."/>
            <person name="Liu Y."/>
            <person name="Podar M."/>
            <person name="Stott M.B."/>
            <person name="Meneghin J."/>
            <person name="Chen Z."/>
            <person name="Lagutin K."/>
            <person name="Mitchell K."/>
            <person name="Reysenbach A.L."/>
        </authorList>
    </citation>
    <scope>NUCLEOTIDE SEQUENCE [LARGE SCALE GENOMIC DNA]</scope>
    <source>
        <strain evidence="8">NZ3</strain>
    </source>
</reference>
<dbReference type="InterPro" id="IPR014717">
    <property type="entry name" value="Transl_elong_EF1B/ribsomal_bS6"/>
</dbReference>
<feature type="domain" description="Translation elongation factor EF1B beta/delta subunit guanine nucleotide exchange" evidence="7">
    <location>
        <begin position="3"/>
        <end position="89"/>
    </location>
</feature>
<dbReference type="EMBL" id="NBVN01000002">
    <property type="protein sequence ID" value="PUA33084.1"/>
    <property type="molecule type" value="Genomic_DNA"/>
</dbReference>
<comment type="similarity">
    <text evidence="2 6">Belongs to the EF-1-beta/EF-1-delta family.</text>
</comment>
<dbReference type="InterPro" id="IPR036219">
    <property type="entry name" value="eEF-1beta-like_sf"/>
</dbReference>
<comment type="function">
    <text evidence="1 6">Promotes the exchange of GDP for GTP in EF-1-alpha/GDP, thus allowing the regeneration of EF-1-alpha/GTP that could then be used to form the ternary complex EF-1-alpha/GTP/AAtRNA.</text>
</comment>
<dbReference type="AlphaFoldDB" id="A0A2R7Y6D2"/>
<dbReference type="PANTHER" id="PTHR39647">
    <property type="entry name" value="ELONGATION FACTOR 1-BETA"/>
    <property type="match status" value="1"/>
</dbReference>